<feature type="chain" id="PRO_5032820171" description="Lipoprotein" evidence="1">
    <location>
        <begin position="17"/>
        <end position="160"/>
    </location>
</feature>
<keyword evidence="1" id="KW-0732">Signal</keyword>
<evidence type="ECO:0000256" key="1">
    <source>
        <dbReference type="SAM" id="SignalP"/>
    </source>
</evidence>
<dbReference type="AlphaFoldDB" id="A0A831XF13"/>
<name>A0A831XF13_GEOME</name>
<dbReference type="InterPro" id="IPR032710">
    <property type="entry name" value="NTF2-like_dom_sf"/>
</dbReference>
<gene>
    <name evidence="2" type="ORF">ENQ87_05390</name>
</gene>
<reference evidence="2" key="1">
    <citation type="journal article" date="2020" name="mSystems">
        <title>Genome- and Community-Level Interaction Insights into Carbon Utilization and Element Cycling Functions of Hydrothermarchaeota in Hydrothermal Sediment.</title>
        <authorList>
            <person name="Zhou Z."/>
            <person name="Liu Y."/>
            <person name="Xu W."/>
            <person name="Pan J."/>
            <person name="Luo Z.H."/>
            <person name="Li M."/>
        </authorList>
    </citation>
    <scope>NUCLEOTIDE SEQUENCE [LARGE SCALE GENOMIC DNA]</scope>
    <source>
        <strain evidence="2">SpSt-349</strain>
    </source>
</reference>
<comment type="caution">
    <text evidence="2">The sequence shown here is derived from an EMBL/GenBank/DDBJ whole genome shotgun (WGS) entry which is preliminary data.</text>
</comment>
<evidence type="ECO:0008006" key="3">
    <source>
        <dbReference type="Google" id="ProtNLM"/>
    </source>
</evidence>
<evidence type="ECO:0000313" key="2">
    <source>
        <dbReference type="EMBL" id="HEN41800.1"/>
    </source>
</evidence>
<dbReference type="SUPFAM" id="SSF54427">
    <property type="entry name" value="NTF2-like"/>
    <property type="match status" value="1"/>
</dbReference>
<organism evidence="2">
    <name type="scientific">Geobacter metallireducens</name>
    <dbReference type="NCBI Taxonomy" id="28232"/>
    <lineage>
        <taxon>Bacteria</taxon>
        <taxon>Pseudomonadati</taxon>
        <taxon>Thermodesulfobacteriota</taxon>
        <taxon>Desulfuromonadia</taxon>
        <taxon>Geobacterales</taxon>
        <taxon>Geobacteraceae</taxon>
        <taxon>Geobacter</taxon>
    </lineage>
</organism>
<sequence length="160" mass="17609">MSRLLTLLVSIPIACAALSGCGQVVFGGRTDSPSAMAMANHAQVKEALDQLIAAYEAKDIRRFSSLVSERYTGEGGILDTAVRRDFSSYHNLTIRYTVNNITLDSDGGKAFAAITYTRGWTDIKTSRTRSETGETTLVFIRENGAYRLYSQNRPVLFGRN</sequence>
<dbReference type="PROSITE" id="PS51257">
    <property type="entry name" value="PROKAR_LIPOPROTEIN"/>
    <property type="match status" value="1"/>
</dbReference>
<dbReference type="EMBL" id="DSOV01000019">
    <property type="protein sequence ID" value="HEN41800.1"/>
    <property type="molecule type" value="Genomic_DNA"/>
</dbReference>
<accession>A0A831XF13</accession>
<feature type="signal peptide" evidence="1">
    <location>
        <begin position="1"/>
        <end position="16"/>
    </location>
</feature>
<proteinExistence type="predicted"/>
<protein>
    <recommendedName>
        <fullName evidence="3">Lipoprotein</fullName>
    </recommendedName>
</protein>
<dbReference type="Gene3D" id="3.10.450.50">
    <property type="match status" value="1"/>
</dbReference>